<dbReference type="GO" id="GO:0035091">
    <property type="term" value="F:phosphatidylinositol binding"/>
    <property type="evidence" value="ECO:0007669"/>
    <property type="project" value="TreeGrafter"/>
</dbReference>
<dbReference type="InterPro" id="IPR007461">
    <property type="entry name" value="Ysc84_actin-binding"/>
</dbReference>
<evidence type="ECO:0000313" key="4">
    <source>
        <dbReference type="Proteomes" id="UP000054560"/>
    </source>
</evidence>
<feature type="domain" description="Ysc84 actin-binding" evidence="2">
    <location>
        <begin position="92"/>
        <end position="205"/>
    </location>
</feature>
<accession>A0A0L0GG86</accession>
<dbReference type="GeneID" id="25900522"/>
<dbReference type="Pfam" id="PF04366">
    <property type="entry name" value="Ysc84"/>
    <property type="match status" value="1"/>
</dbReference>
<feature type="compositionally biased region" description="Polar residues" evidence="1">
    <location>
        <begin position="244"/>
        <end position="261"/>
    </location>
</feature>
<organism evidence="3 4">
    <name type="scientific">Sphaeroforma arctica JP610</name>
    <dbReference type="NCBI Taxonomy" id="667725"/>
    <lineage>
        <taxon>Eukaryota</taxon>
        <taxon>Ichthyosporea</taxon>
        <taxon>Ichthyophonida</taxon>
        <taxon>Sphaeroforma</taxon>
    </lineage>
</organism>
<dbReference type="OrthoDB" id="443981at2759"/>
<dbReference type="AlphaFoldDB" id="A0A0L0GG86"/>
<evidence type="ECO:0000256" key="1">
    <source>
        <dbReference type="SAM" id="MobiDB-lite"/>
    </source>
</evidence>
<feature type="region of interest" description="Disordered" evidence="1">
    <location>
        <begin position="226"/>
        <end position="416"/>
    </location>
</feature>
<dbReference type="Proteomes" id="UP000054560">
    <property type="component" value="Unassembled WGS sequence"/>
</dbReference>
<sequence length="416" mass="43585">MRHPFPCNLRKECDHASAILESGSVKDTKSKVKSVLNTIPPKLFRSCKGVAIATLAQMSILLGGVKGGSGVVLKHDPKTDEWSDPIGFGLAGGLFGFQLGIAAIDLVMILTTDNAVKAFARGNVTLGGEIGCAIGPHGRTLEGDIAIMNISPVVTYSFSRGLLFSMSVEGVGIIQRPDSNKKFYGQDVDTMDVLNGFKDLQPVKPQGATAIRRLHKCLQMRGMGETFKDDRGSLSPENVPPSRPQTGATAKPRSNSYSGKTGTAPAASTGYVTNATKNTGGYEKSTYTAKAYGKKSPEPPRARTPPAPAAATGYAASSYKSSGYGSNNTEKSTYTSSGYGSNKQSSPASTYTSSGYKSPSAPSAPRAPPPTTTYTPPATSIYSGGGGYNSSSTYNSTSIYDRKPACNSSTSSSNRR</sequence>
<name>A0A0L0GG86_9EUKA</name>
<feature type="compositionally biased region" description="Low complexity" evidence="1">
    <location>
        <begin position="389"/>
        <end position="399"/>
    </location>
</feature>
<reference evidence="3 4" key="1">
    <citation type="submission" date="2011-02" db="EMBL/GenBank/DDBJ databases">
        <title>The Genome Sequence of Sphaeroforma arctica JP610.</title>
        <authorList>
            <consortium name="The Broad Institute Genome Sequencing Platform"/>
            <person name="Russ C."/>
            <person name="Cuomo C."/>
            <person name="Young S.K."/>
            <person name="Zeng Q."/>
            <person name="Gargeya S."/>
            <person name="Alvarado L."/>
            <person name="Berlin A."/>
            <person name="Chapman S.B."/>
            <person name="Chen Z."/>
            <person name="Freedman E."/>
            <person name="Gellesch M."/>
            <person name="Goldberg J."/>
            <person name="Griggs A."/>
            <person name="Gujja S."/>
            <person name="Heilman E."/>
            <person name="Heiman D."/>
            <person name="Howarth C."/>
            <person name="Mehta T."/>
            <person name="Neiman D."/>
            <person name="Pearson M."/>
            <person name="Roberts A."/>
            <person name="Saif S."/>
            <person name="Shea T."/>
            <person name="Shenoy N."/>
            <person name="Sisk P."/>
            <person name="Stolte C."/>
            <person name="Sykes S."/>
            <person name="White J."/>
            <person name="Yandava C."/>
            <person name="Burger G."/>
            <person name="Gray M.W."/>
            <person name="Holland P.W.H."/>
            <person name="King N."/>
            <person name="Lang F.B.F."/>
            <person name="Roger A.J."/>
            <person name="Ruiz-Trillo I."/>
            <person name="Haas B."/>
            <person name="Nusbaum C."/>
            <person name="Birren B."/>
        </authorList>
    </citation>
    <scope>NUCLEOTIDE SEQUENCE [LARGE SCALE GENOMIC DNA]</scope>
    <source>
        <strain evidence="3 4">JP610</strain>
    </source>
</reference>
<evidence type="ECO:0000259" key="2">
    <source>
        <dbReference type="Pfam" id="PF04366"/>
    </source>
</evidence>
<dbReference type="RefSeq" id="XP_014161786.1">
    <property type="nucleotide sequence ID" value="XM_014306311.1"/>
</dbReference>
<feature type="compositionally biased region" description="Low complexity" evidence="1">
    <location>
        <begin position="372"/>
        <end position="382"/>
    </location>
</feature>
<feature type="compositionally biased region" description="Polar residues" evidence="1">
    <location>
        <begin position="327"/>
        <end position="357"/>
    </location>
</feature>
<keyword evidence="4" id="KW-1185">Reference proteome</keyword>
<dbReference type="STRING" id="667725.A0A0L0GG86"/>
<gene>
    <name evidence="3" type="ORF">SARC_00018</name>
</gene>
<protein>
    <recommendedName>
        <fullName evidence="2">Ysc84 actin-binding domain-containing protein</fullName>
    </recommendedName>
</protein>
<dbReference type="eggNOG" id="KOG1843">
    <property type="taxonomic scope" value="Eukaryota"/>
</dbReference>
<dbReference type="InterPro" id="IPR051702">
    <property type="entry name" value="SH3_domain_YSC84-like"/>
</dbReference>
<dbReference type="EMBL" id="KQ241597">
    <property type="protein sequence ID" value="KNC87884.1"/>
    <property type="molecule type" value="Genomic_DNA"/>
</dbReference>
<feature type="compositionally biased region" description="Polar residues" evidence="1">
    <location>
        <begin position="406"/>
        <end position="416"/>
    </location>
</feature>
<proteinExistence type="predicted"/>
<feature type="compositionally biased region" description="Low complexity" evidence="1">
    <location>
        <begin position="309"/>
        <end position="326"/>
    </location>
</feature>
<dbReference type="PANTHER" id="PTHR15629:SF2">
    <property type="entry name" value="SH3 DOMAIN-CONTAINING YSC84-LIKE PROTEIN 1"/>
    <property type="match status" value="1"/>
</dbReference>
<dbReference type="PANTHER" id="PTHR15629">
    <property type="entry name" value="SH3YL1 PROTEIN"/>
    <property type="match status" value="1"/>
</dbReference>
<feature type="compositionally biased region" description="Polar residues" evidence="1">
    <location>
        <begin position="270"/>
        <end position="279"/>
    </location>
</feature>
<evidence type="ECO:0000313" key="3">
    <source>
        <dbReference type="EMBL" id="KNC87884.1"/>
    </source>
</evidence>